<evidence type="ECO:0008006" key="3">
    <source>
        <dbReference type="Google" id="ProtNLM"/>
    </source>
</evidence>
<accession>A0A1E7Q9M5</accession>
<protein>
    <recommendedName>
        <fullName evidence="3">Orphan protein</fullName>
    </recommendedName>
</protein>
<dbReference type="EMBL" id="MKEK01000001">
    <property type="protein sequence ID" value="OEY70846.1"/>
    <property type="molecule type" value="Genomic_DNA"/>
</dbReference>
<dbReference type="AlphaFoldDB" id="A0A1E7Q9M5"/>
<organism evidence="1 2">
    <name type="scientific">Rheinheimera salexigens</name>
    <dbReference type="NCBI Taxonomy" id="1628148"/>
    <lineage>
        <taxon>Bacteria</taxon>
        <taxon>Pseudomonadati</taxon>
        <taxon>Pseudomonadota</taxon>
        <taxon>Gammaproteobacteria</taxon>
        <taxon>Chromatiales</taxon>
        <taxon>Chromatiaceae</taxon>
        <taxon>Rheinheimera</taxon>
    </lineage>
</organism>
<proteinExistence type="predicted"/>
<keyword evidence="2" id="KW-1185">Reference proteome</keyword>
<evidence type="ECO:0000313" key="2">
    <source>
        <dbReference type="Proteomes" id="UP000242258"/>
    </source>
</evidence>
<dbReference type="STRING" id="1628148.BI198_15740"/>
<comment type="caution">
    <text evidence="1">The sequence shown here is derived from an EMBL/GenBank/DDBJ whole genome shotgun (WGS) entry which is preliminary data.</text>
</comment>
<name>A0A1E7Q9M5_9GAMM</name>
<reference evidence="2" key="1">
    <citation type="submission" date="2016-09" db="EMBL/GenBank/DDBJ databases">
        <authorList>
            <person name="Wan X."/>
            <person name="Hou S."/>
        </authorList>
    </citation>
    <scope>NUCLEOTIDE SEQUENCE [LARGE SCALE GENOMIC DNA]</scope>
    <source>
        <strain evidence="2">KH87</strain>
    </source>
</reference>
<evidence type="ECO:0000313" key="1">
    <source>
        <dbReference type="EMBL" id="OEY70846.1"/>
    </source>
</evidence>
<dbReference type="Proteomes" id="UP000242258">
    <property type="component" value="Unassembled WGS sequence"/>
</dbReference>
<sequence length="267" mass="30830">MDDLMKQGLEYHVLIPTHSSHFNCCYFCGCIATEYDFSPPKKYLAFYLATKEAADFLQVPCCYECLEHLKACKAGSLEERRDFAKKKLAKKYQKALTIYEMWTTEELAGLDFSLRHSIAAGLQLGEETTNRITFPGFTFEAAGFEQKVSYQPPQYFAVFGEQFTTFRDALDFASKAYRIPKITLKEYFADHQNSFEKAINAIHKETADKEFQKQLKTLCGQFAKQHKQAVIFVHKQVDRYLSENEDMTIAEALTQLYETRVKPSLSR</sequence>
<gene>
    <name evidence="1" type="ORF">BI198_15740</name>
</gene>